<dbReference type="EMBL" id="CARXXK010000002">
    <property type="protein sequence ID" value="CAI6357358.1"/>
    <property type="molecule type" value="Genomic_DNA"/>
</dbReference>
<keyword evidence="2" id="KW-1185">Reference proteome</keyword>
<accession>A0AAV0WNN4</accession>
<evidence type="ECO:0000313" key="2">
    <source>
        <dbReference type="Proteomes" id="UP001160148"/>
    </source>
</evidence>
<dbReference type="AlphaFoldDB" id="A0AAV0WNN4"/>
<sequence length="191" mass="21448">MLDCLCAEFRGATYDNENFSCELVKSFELQSIHKRPSEEILLDSQVQESKVSGIELATTDIQDNSTLSCESVDSFKESLESISKEPLEAIISDPELSEEKSDKISTPSSLSLNRLLEEKHEYYLHNNDRHVIAELFENLFGKIKKIDSATKHLKKSIKSFNAEDGLDGSPDSEIDAFKKIAFTDMGSAFEI</sequence>
<reference evidence="1 2" key="1">
    <citation type="submission" date="2023-01" db="EMBL/GenBank/DDBJ databases">
        <authorList>
            <person name="Whitehead M."/>
        </authorList>
    </citation>
    <scope>NUCLEOTIDE SEQUENCE [LARGE SCALE GENOMIC DNA]</scope>
</reference>
<evidence type="ECO:0000313" key="1">
    <source>
        <dbReference type="EMBL" id="CAI6357358.1"/>
    </source>
</evidence>
<organism evidence="1 2">
    <name type="scientific">Macrosiphum euphorbiae</name>
    <name type="common">potato aphid</name>
    <dbReference type="NCBI Taxonomy" id="13131"/>
    <lineage>
        <taxon>Eukaryota</taxon>
        <taxon>Metazoa</taxon>
        <taxon>Ecdysozoa</taxon>
        <taxon>Arthropoda</taxon>
        <taxon>Hexapoda</taxon>
        <taxon>Insecta</taxon>
        <taxon>Pterygota</taxon>
        <taxon>Neoptera</taxon>
        <taxon>Paraneoptera</taxon>
        <taxon>Hemiptera</taxon>
        <taxon>Sternorrhyncha</taxon>
        <taxon>Aphidomorpha</taxon>
        <taxon>Aphidoidea</taxon>
        <taxon>Aphididae</taxon>
        <taxon>Macrosiphini</taxon>
        <taxon>Macrosiphum</taxon>
    </lineage>
</organism>
<gene>
    <name evidence="1" type="ORF">MEUPH1_LOCUS12990</name>
</gene>
<dbReference type="Proteomes" id="UP001160148">
    <property type="component" value="Unassembled WGS sequence"/>
</dbReference>
<name>A0AAV0WNN4_9HEMI</name>
<protein>
    <submittedName>
        <fullName evidence="1">Uncharacterized protein</fullName>
    </submittedName>
</protein>
<comment type="caution">
    <text evidence="1">The sequence shown here is derived from an EMBL/GenBank/DDBJ whole genome shotgun (WGS) entry which is preliminary data.</text>
</comment>
<proteinExistence type="predicted"/>